<proteinExistence type="predicted"/>
<dbReference type="AlphaFoldDB" id="A0A7C9M1M8"/>
<dbReference type="RefSeq" id="WP_157458873.1">
    <property type="nucleotide sequence ID" value="NZ_WQLB01000009.1"/>
</dbReference>
<comment type="caution">
    <text evidence="1">The sequence shown here is derived from an EMBL/GenBank/DDBJ whole genome shotgun (WGS) entry which is preliminary data.</text>
</comment>
<evidence type="ECO:0000313" key="2">
    <source>
        <dbReference type="Proteomes" id="UP000483286"/>
    </source>
</evidence>
<organism evidence="1 2">
    <name type="scientific">Deinococcus arboris</name>
    <dbReference type="NCBI Taxonomy" id="2682977"/>
    <lineage>
        <taxon>Bacteria</taxon>
        <taxon>Thermotogati</taxon>
        <taxon>Deinococcota</taxon>
        <taxon>Deinococci</taxon>
        <taxon>Deinococcales</taxon>
        <taxon>Deinococcaceae</taxon>
        <taxon>Deinococcus</taxon>
    </lineage>
</organism>
<reference evidence="1 2" key="1">
    <citation type="submission" date="2019-12" db="EMBL/GenBank/DDBJ databases">
        <title>Deinococcus sp. HMF7620 Genome sequencing and assembly.</title>
        <authorList>
            <person name="Kang H."/>
            <person name="Kim H."/>
            <person name="Joh K."/>
        </authorList>
    </citation>
    <scope>NUCLEOTIDE SEQUENCE [LARGE SCALE GENOMIC DNA]</scope>
    <source>
        <strain evidence="1 2">HMF7620</strain>
    </source>
</reference>
<dbReference type="Proteomes" id="UP000483286">
    <property type="component" value="Unassembled WGS sequence"/>
</dbReference>
<accession>A0A7C9M1M8</accession>
<keyword evidence="2" id="KW-1185">Reference proteome</keyword>
<evidence type="ECO:0000313" key="1">
    <source>
        <dbReference type="EMBL" id="MVN86822.1"/>
    </source>
</evidence>
<protein>
    <submittedName>
        <fullName evidence="1">Uncharacterized protein</fullName>
    </submittedName>
</protein>
<sequence length="138" mass="14293">MALTVTPADVAAYAPDAPAVTTGQIEEAVDWAEPQLARYGVVLVPNSAQERAAKRAVMNYALHLRTSTGASSSRTKTTGAATKKIKAGKVELEKAAGPSAEDVAANLVTSAAEYLSRAWQALYAAGVPRPVRAVGASR</sequence>
<dbReference type="EMBL" id="WQLB01000009">
    <property type="protein sequence ID" value="MVN86822.1"/>
    <property type="molecule type" value="Genomic_DNA"/>
</dbReference>
<name>A0A7C9M1M8_9DEIO</name>
<gene>
    <name evidence="1" type="ORF">GO986_08605</name>
</gene>